<dbReference type="EMBL" id="AOKY01000337">
    <property type="protein sequence ID" value="KDB22766.1"/>
    <property type="molecule type" value="Genomic_DNA"/>
</dbReference>
<evidence type="ECO:0000313" key="3">
    <source>
        <dbReference type="Proteomes" id="UP000024533"/>
    </source>
</evidence>
<dbReference type="OrthoDB" id="5413829at2759"/>
<dbReference type="Proteomes" id="UP000024533">
    <property type="component" value="Unassembled WGS sequence"/>
</dbReference>
<feature type="compositionally biased region" description="Basic and acidic residues" evidence="1">
    <location>
        <begin position="299"/>
        <end position="313"/>
    </location>
</feature>
<proteinExistence type="predicted"/>
<dbReference type="Gene3D" id="6.10.250.2790">
    <property type="match status" value="1"/>
</dbReference>
<dbReference type="STRING" id="1215338.A0A059J4H0"/>
<gene>
    <name evidence="2" type="ORF">H109_05323</name>
</gene>
<evidence type="ECO:0000256" key="1">
    <source>
        <dbReference type="SAM" id="MobiDB-lite"/>
    </source>
</evidence>
<accession>A0A059J4H0</accession>
<feature type="compositionally biased region" description="Basic and acidic residues" evidence="1">
    <location>
        <begin position="141"/>
        <end position="157"/>
    </location>
</feature>
<feature type="compositionally biased region" description="Low complexity" evidence="1">
    <location>
        <begin position="46"/>
        <end position="57"/>
    </location>
</feature>
<comment type="caution">
    <text evidence="2">The sequence shown here is derived from an EMBL/GenBank/DDBJ whole genome shotgun (WGS) entry which is preliminary data.</text>
</comment>
<keyword evidence="3" id="KW-1185">Reference proteome</keyword>
<dbReference type="HOGENOM" id="CLU_024203_0_0_1"/>
<organism evidence="2 3">
    <name type="scientific">Trichophyton interdigitale (strain MR816)</name>
    <dbReference type="NCBI Taxonomy" id="1215338"/>
    <lineage>
        <taxon>Eukaryota</taxon>
        <taxon>Fungi</taxon>
        <taxon>Dikarya</taxon>
        <taxon>Ascomycota</taxon>
        <taxon>Pezizomycotina</taxon>
        <taxon>Eurotiomycetes</taxon>
        <taxon>Eurotiomycetidae</taxon>
        <taxon>Onygenales</taxon>
        <taxon>Arthrodermataceae</taxon>
        <taxon>Trichophyton</taxon>
    </lineage>
</organism>
<reference evidence="2 3" key="1">
    <citation type="submission" date="2014-02" db="EMBL/GenBank/DDBJ databases">
        <title>The Genome Sequence of Trichophyton interdigitale MR816.</title>
        <authorList>
            <consortium name="The Broad Institute Genomics Platform"/>
            <person name="Cuomo C.A."/>
            <person name="White T.C."/>
            <person name="Graser Y."/>
            <person name="Martinez-Rossi N."/>
            <person name="Heitman J."/>
            <person name="Young S.K."/>
            <person name="Zeng Q."/>
            <person name="Gargeya S."/>
            <person name="Abouelleil A."/>
            <person name="Alvarado L."/>
            <person name="Chapman S.B."/>
            <person name="Gainer-Dewar J."/>
            <person name="Goldberg J."/>
            <person name="Griggs A."/>
            <person name="Gujja S."/>
            <person name="Hansen M."/>
            <person name="Howarth C."/>
            <person name="Imamovic A."/>
            <person name="Larimer J."/>
            <person name="Martinez D."/>
            <person name="Murphy C."/>
            <person name="Pearson M.D."/>
            <person name="Persinoti G."/>
            <person name="Poon T."/>
            <person name="Priest M."/>
            <person name="Roberts A.D."/>
            <person name="Saif S."/>
            <person name="Shea T.D."/>
            <person name="Sykes S.N."/>
            <person name="Wortman J."/>
            <person name="Nusbaum C."/>
            <person name="Birren B."/>
        </authorList>
    </citation>
    <scope>NUCLEOTIDE SEQUENCE [LARGE SCALE GENOMIC DNA]</scope>
    <source>
        <strain evidence="2 3">MR816</strain>
    </source>
</reference>
<dbReference type="OMA" id="FGEAMHW"/>
<sequence length="353" mass="38846">MAQRPGPQSEDVRKTSSSPAEPLLPEFSDPSFDPVDFLNDTLPPLSTSQSRSAGGSSIADVSARTQSLLSQLTAQNARLSNTLNQLTDEIIRSSGRLAYEVEVLRGETIGLSDTLTDTLQDDIRSFLPQGLPQPAAAAQEEDVHREGKEEKVEKESGTKTQPEITQEDPEYISRLRTLMQVRTRLEEVIQVFGDAMEWPLPPSEVSITSSFISVSAPEAGPESRSLEEKGREVAKKFRSQVTGLLDSNGGGEAGLEAAARRVEELRLLAGVWKGTVEEKPRLKFVDSLAKIVEDRRKVLESQAREREEKEARKAGGTASKGRTSELPSREKSESTGSGLMRNLQRLRDEIYLE</sequence>
<dbReference type="AlphaFoldDB" id="A0A059J4H0"/>
<feature type="region of interest" description="Disordered" evidence="1">
    <location>
        <begin position="299"/>
        <end position="341"/>
    </location>
</feature>
<feature type="region of interest" description="Disordered" evidence="1">
    <location>
        <begin position="132"/>
        <end position="165"/>
    </location>
</feature>
<protein>
    <submittedName>
        <fullName evidence="2">Uncharacterized protein</fullName>
    </submittedName>
</protein>
<evidence type="ECO:0000313" key="2">
    <source>
        <dbReference type="EMBL" id="KDB22766.1"/>
    </source>
</evidence>
<name>A0A059J4H0_TRIIM</name>
<feature type="region of interest" description="Disordered" evidence="1">
    <location>
        <begin position="1"/>
        <end position="58"/>
    </location>
</feature>